<dbReference type="InterPro" id="IPR014756">
    <property type="entry name" value="Ig_E-set"/>
</dbReference>
<protein>
    <recommendedName>
        <fullName evidence="14">Inward rectifier potassium channel C-terminal domain-containing protein</fullName>
    </recommendedName>
</protein>
<dbReference type="VEuPathDB" id="FungiDB:H310_14068"/>
<evidence type="ECO:0000256" key="10">
    <source>
        <dbReference type="ARBA" id="ARBA00023303"/>
    </source>
</evidence>
<dbReference type="Gene3D" id="1.10.287.70">
    <property type="match status" value="2"/>
</dbReference>
<evidence type="ECO:0000256" key="6">
    <source>
        <dbReference type="ARBA" id="ARBA00022958"/>
    </source>
</evidence>
<gene>
    <name evidence="15" type="ORF">DYB32_006787</name>
</gene>
<keyword evidence="7 13" id="KW-1133">Transmembrane helix</keyword>
<dbReference type="SUPFAM" id="SSF81296">
    <property type="entry name" value="E set domains"/>
    <property type="match status" value="2"/>
</dbReference>
<evidence type="ECO:0000259" key="14">
    <source>
        <dbReference type="Pfam" id="PF17655"/>
    </source>
</evidence>
<evidence type="ECO:0000256" key="9">
    <source>
        <dbReference type="ARBA" id="ARBA00023136"/>
    </source>
</evidence>
<evidence type="ECO:0000256" key="1">
    <source>
        <dbReference type="ARBA" id="ARBA00004141"/>
    </source>
</evidence>
<sequence length="659" mass="73063">MHDDGEWRNVWHGITVAPAARAIFPGSSSAPSSSKRMFFNRPLRSTGRGTRPRALYKDLAYFLIDLSWPRLALALATSYFGVIFLFGLLFFFICQECDNLFDGYNLSYQAFSTIGFGVVYSRDRCGNYVTILESYVSMVLLPTFAGIIFTKFSLPKVQVAFSNKCCIQPNYQGQHSALVVRVANASSSPNLNLDVIMDAVFTMELFSVHETVLRRHKLALKQSDFIFFRLALELVHVIDESSPLHGMPFTANCMLHVTVTGIDSNRHATIVNQMSYTSDRVAVGAKFDSMLSHDLATNHVVMDFEKLSCVVSVETCSIAPHMAAAAPGRTPTSSSSPEFVDASSPQHHDGVSWDQPEAELAAAATASDQPFDLKSHARMWLLGSSVAAAACCRALHRQATMSDGGSYVHIDDTISMLHRVRPKNVPHRFQYLYYHILHAKWVSIVAGIFILTATVTVFFAVLHWVHFPGGLFLMADMLPPRNSPFELCMYLSVHTFSTIGYGTIAPAPGDNYHNALVAVEAMCGLTVATILTGTARCVLHLTGRRRLGAFSTDRSGARRMYDLPLVQPTWPSINMPATLVHVIDESSPLRRHNDDELNATSLLALFSGFDSTFCETVYARQIYTTYEFGKQFENSVTLTPDDVGVEWSQVSLDNHLPMK</sequence>
<dbReference type="GO" id="GO:0034765">
    <property type="term" value="P:regulation of monoatomic ion transmembrane transport"/>
    <property type="evidence" value="ECO:0007669"/>
    <property type="project" value="TreeGrafter"/>
</dbReference>
<organism evidence="15 16">
    <name type="scientific">Aphanomyces invadans</name>
    <dbReference type="NCBI Taxonomy" id="157072"/>
    <lineage>
        <taxon>Eukaryota</taxon>
        <taxon>Sar</taxon>
        <taxon>Stramenopiles</taxon>
        <taxon>Oomycota</taxon>
        <taxon>Saprolegniomycetes</taxon>
        <taxon>Saprolegniales</taxon>
        <taxon>Verrucalvaceae</taxon>
        <taxon>Aphanomyces</taxon>
    </lineage>
</organism>
<comment type="subcellular location">
    <subcellularLocation>
        <location evidence="1 11">Membrane</location>
        <topology evidence="1 11">Multi-pass membrane protein</topology>
    </subcellularLocation>
</comment>
<evidence type="ECO:0000313" key="15">
    <source>
        <dbReference type="EMBL" id="RHY27419.1"/>
    </source>
</evidence>
<evidence type="ECO:0000256" key="11">
    <source>
        <dbReference type="RuleBase" id="RU003822"/>
    </source>
</evidence>
<dbReference type="Gene3D" id="2.60.40.1400">
    <property type="entry name" value="G protein-activated inward rectifier potassium channel 1"/>
    <property type="match status" value="2"/>
</dbReference>
<feature type="domain" description="Inward rectifier potassium channel C-terminal" evidence="14">
    <location>
        <begin position="160"/>
        <end position="319"/>
    </location>
</feature>
<dbReference type="SUPFAM" id="SSF81324">
    <property type="entry name" value="Voltage-gated potassium channels"/>
    <property type="match status" value="2"/>
</dbReference>
<dbReference type="InterPro" id="IPR016449">
    <property type="entry name" value="K_chnl_inward-rec_Kir"/>
</dbReference>
<evidence type="ECO:0000256" key="4">
    <source>
        <dbReference type="ARBA" id="ARBA00022692"/>
    </source>
</evidence>
<evidence type="ECO:0000256" key="3">
    <source>
        <dbReference type="ARBA" id="ARBA00022538"/>
    </source>
</evidence>
<dbReference type="GO" id="GO:0005886">
    <property type="term" value="C:plasma membrane"/>
    <property type="evidence" value="ECO:0007669"/>
    <property type="project" value="TreeGrafter"/>
</dbReference>
<proteinExistence type="inferred from homology"/>
<keyword evidence="4 11" id="KW-0812">Transmembrane</keyword>
<keyword evidence="16" id="KW-1185">Reference proteome</keyword>
<keyword evidence="5 11" id="KW-0851">Voltage-gated channel</keyword>
<evidence type="ECO:0000256" key="8">
    <source>
        <dbReference type="ARBA" id="ARBA00023065"/>
    </source>
</evidence>
<dbReference type="PANTHER" id="PTHR11767:SF102">
    <property type="entry name" value="INWARDLY RECTIFYING POTASSIUM CHANNEL 1, ISOFORM F"/>
    <property type="match status" value="1"/>
</dbReference>
<keyword evidence="8 11" id="KW-0406">Ion transport</keyword>
<keyword evidence="9 13" id="KW-0472">Membrane</keyword>
<evidence type="ECO:0000256" key="13">
    <source>
        <dbReference type="SAM" id="Phobius"/>
    </source>
</evidence>
<reference evidence="15 16" key="1">
    <citation type="submission" date="2018-08" db="EMBL/GenBank/DDBJ databases">
        <title>Aphanomyces genome sequencing and annotation.</title>
        <authorList>
            <person name="Minardi D."/>
            <person name="Oidtmann B."/>
            <person name="Van Der Giezen M."/>
            <person name="Studholme D.J."/>
        </authorList>
    </citation>
    <scope>NUCLEOTIDE SEQUENCE [LARGE SCALE GENOMIC DNA]</scope>
    <source>
        <strain evidence="15 16">NJM0002</strain>
    </source>
</reference>
<dbReference type="InterPro" id="IPR013518">
    <property type="entry name" value="K_chnl_inward-rec_Kir_cyto"/>
</dbReference>
<dbReference type="AlphaFoldDB" id="A0A3R6Z1D1"/>
<feature type="region of interest" description="Disordered" evidence="12">
    <location>
        <begin position="324"/>
        <end position="352"/>
    </location>
</feature>
<feature type="transmembrane region" description="Helical" evidence="13">
    <location>
        <begin position="71"/>
        <end position="94"/>
    </location>
</feature>
<evidence type="ECO:0000256" key="7">
    <source>
        <dbReference type="ARBA" id="ARBA00022989"/>
    </source>
</evidence>
<dbReference type="Proteomes" id="UP000285060">
    <property type="component" value="Unassembled WGS sequence"/>
</dbReference>
<evidence type="ECO:0000313" key="16">
    <source>
        <dbReference type="Proteomes" id="UP000285060"/>
    </source>
</evidence>
<comment type="caution">
    <text evidence="15">The sequence shown here is derived from an EMBL/GenBank/DDBJ whole genome shotgun (WGS) entry which is preliminary data.</text>
</comment>
<dbReference type="EMBL" id="QUSY01000776">
    <property type="protein sequence ID" value="RHY27419.1"/>
    <property type="molecule type" value="Genomic_DNA"/>
</dbReference>
<feature type="transmembrane region" description="Helical" evidence="13">
    <location>
        <begin position="134"/>
        <end position="154"/>
    </location>
</feature>
<comment type="similarity">
    <text evidence="11">Belongs to the inward rectifier-type potassium channel (TC 1.A.2.1) family.</text>
</comment>
<keyword evidence="6 11" id="KW-0630">Potassium</keyword>
<dbReference type="InterPro" id="IPR041647">
    <property type="entry name" value="IRK_C"/>
</dbReference>
<dbReference type="PANTHER" id="PTHR11767">
    <property type="entry name" value="INWARD RECTIFIER POTASSIUM CHANNEL"/>
    <property type="match status" value="1"/>
</dbReference>
<dbReference type="GO" id="GO:0005242">
    <property type="term" value="F:inward rectifier potassium channel activity"/>
    <property type="evidence" value="ECO:0007669"/>
    <property type="project" value="InterPro"/>
</dbReference>
<dbReference type="GO" id="GO:1990573">
    <property type="term" value="P:potassium ion import across plasma membrane"/>
    <property type="evidence" value="ECO:0007669"/>
    <property type="project" value="TreeGrafter"/>
</dbReference>
<dbReference type="GO" id="GO:0034702">
    <property type="term" value="C:monoatomic ion channel complex"/>
    <property type="evidence" value="ECO:0007669"/>
    <property type="project" value="UniProtKB-KW"/>
</dbReference>
<keyword evidence="3 11" id="KW-0633">Potassium transport</keyword>
<evidence type="ECO:0000256" key="5">
    <source>
        <dbReference type="ARBA" id="ARBA00022882"/>
    </source>
</evidence>
<dbReference type="Pfam" id="PF17655">
    <property type="entry name" value="IRK_C"/>
    <property type="match status" value="1"/>
</dbReference>
<keyword evidence="2 11" id="KW-0813">Transport</keyword>
<name>A0A3R6Z1D1_9STRA</name>
<accession>A0A3R6Z1D1</accession>
<evidence type="ECO:0000256" key="2">
    <source>
        <dbReference type="ARBA" id="ARBA00022448"/>
    </source>
</evidence>
<keyword evidence="10 11" id="KW-0407">Ion channel</keyword>
<evidence type="ECO:0000256" key="12">
    <source>
        <dbReference type="SAM" id="MobiDB-lite"/>
    </source>
</evidence>
<feature type="transmembrane region" description="Helical" evidence="13">
    <location>
        <begin position="516"/>
        <end position="539"/>
    </location>
</feature>